<evidence type="ECO:0008006" key="3">
    <source>
        <dbReference type="Google" id="ProtNLM"/>
    </source>
</evidence>
<dbReference type="KEGG" id="eff:skT53_17230"/>
<proteinExistence type="predicted"/>
<keyword evidence="2" id="KW-1185">Reference proteome</keyword>
<dbReference type="Pfam" id="PF14398">
    <property type="entry name" value="ATPgrasp_YheCD"/>
    <property type="match status" value="1"/>
</dbReference>
<dbReference type="SUPFAM" id="SSF56059">
    <property type="entry name" value="Glutathione synthetase ATP-binding domain-like"/>
    <property type="match status" value="1"/>
</dbReference>
<dbReference type="Gene3D" id="3.30.470.20">
    <property type="entry name" value="ATP-grasp fold, B domain"/>
    <property type="match status" value="1"/>
</dbReference>
<dbReference type="AlphaFoldDB" id="A0A7I8D9B9"/>
<organism evidence="1 2">
    <name type="scientific">Effusibacillus dendaii</name>
    <dbReference type="NCBI Taxonomy" id="2743772"/>
    <lineage>
        <taxon>Bacteria</taxon>
        <taxon>Bacillati</taxon>
        <taxon>Bacillota</taxon>
        <taxon>Bacilli</taxon>
        <taxon>Bacillales</taxon>
        <taxon>Alicyclobacillaceae</taxon>
        <taxon>Effusibacillus</taxon>
    </lineage>
</organism>
<evidence type="ECO:0000313" key="2">
    <source>
        <dbReference type="Proteomes" id="UP000593802"/>
    </source>
</evidence>
<reference evidence="1 2" key="1">
    <citation type="submission" date="2020-08" db="EMBL/GenBank/DDBJ databases">
        <title>Complete Genome Sequence of Effusibacillus dendaii Strain skT53, Isolated from Farmland soil.</title>
        <authorList>
            <person name="Konishi T."/>
            <person name="Kawasaki H."/>
        </authorList>
    </citation>
    <scope>NUCLEOTIDE SEQUENCE [LARGE SCALE GENOMIC DNA]</scope>
    <source>
        <strain evidence="2">skT53</strain>
    </source>
</reference>
<dbReference type="RefSeq" id="WP_200760705.1">
    <property type="nucleotide sequence ID" value="NZ_AP023366.1"/>
</dbReference>
<sequence>MTQTRKPEMGKWGLYKFFKADTAVSRYLPPTAVLNCSTLQSFLSNHSAVYIKPANGSTGRGVIKVWKHNGRYAYVKEKGTQLQFSDLDSLYRKLRAEQAVTKAIYIIQRAIPLAQIKGRPFDVRLMMMRNESGHWEYVGMAAKVAGPKSIITNVVRSKGYILSVDDALKQSLGLSSTEIDNIKRQMIHLGYKTCHRFDSYKRYWQIGLDLAVDQNRKVWIIEQNTGPAHFLFAKLKNPTAFRRIKQLAAFRRRKTH</sequence>
<dbReference type="Proteomes" id="UP000593802">
    <property type="component" value="Chromosome"/>
</dbReference>
<gene>
    <name evidence="1" type="ORF">skT53_17230</name>
</gene>
<evidence type="ECO:0000313" key="1">
    <source>
        <dbReference type="EMBL" id="BCJ86738.1"/>
    </source>
</evidence>
<protein>
    <recommendedName>
        <fullName evidence="3">YheC/YheD family protein</fullName>
    </recommendedName>
</protein>
<accession>A0A7I8D9B9</accession>
<name>A0A7I8D9B9_9BACL</name>
<dbReference type="InterPro" id="IPR026838">
    <property type="entry name" value="YheC/D"/>
</dbReference>
<dbReference type="EMBL" id="AP023366">
    <property type="protein sequence ID" value="BCJ86738.1"/>
    <property type="molecule type" value="Genomic_DNA"/>
</dbReference>